<dbReference type="GO" id="GO:0015031">
    <property type="term" value="P:protein transport"/>
    <property type="evidence" value="ECO:0007669"/>
    <property type="project" value="UniProtKB-KW"/>
</dbReference>
<dbReference type="PANTHER" id="PTHR13437:SF2">
    <property type="entry name" value="NUCLEOPORIN P58_P45"/>
    <property type="match status" value="1"/>
</dbReference>
<feature type="region of interest" description="Disordered" evidence="8">
    <location>
        <begin position="655"/>
        <end position="674"/>
    </location>
</feature>
<dbReference type="Pfam" id="PF13634">
    <property type="entry name" value="Nucleoporin_FG"/>
    <property type="match status" value="4"/>
</dbReference>
<evidence type="ECO:0000256" key="8">
    <source>
        <dbReference type="SAM" id="MobiDB-lite"/>
    </source>
</evidence>
<dbReference type="EMBL" id="AGNL01003762">
    <property type="protein sequence ID" value="EJK74349.1"/>
    <property type="molecule type" value="Genomic_DNA"/>
</dbReference>
<dbReference type="GO" id="GO:0008139">
    <property type="term" value="F:nuclear localization sequence binding"/>
    <property type="evidence" value="ECO:0007669"/>
    <property type="project" value="InterPro"/>
</dbReference>
<proteinExistence type="predicted"/>
<keyword evidence="2" id="KW-0813">Transport</keyword>
<accession>K0TB43</accession>
<protein>
    <recommendedName>
        <fullName evidence="11">Nucleoporin Nup54 alpha-helical domain-containing protein</fullName>
    </recommendedName>
</protein>
<comment type="caution">
    <text evidence="9">The sequence shown here is derived from an EMBL/GenBank/DDBJ whole genome shotgun (WGS) entry which is preliminary data.</text>
</comment>
<evidence type="ECO:0008006" key="11">
    <source>
        <dbReference type="Google" id="ProtNLM"/>
    </source>
</evidence>
<dbReference type="AlphaFoldDB" id="K0TB43"/>
<dbReference type="GO" id="GO:0051028">
    <property type="term" value="P:mRNA transport"/>
    <property type="evidence" value="ECO:0007669"/>
    <property type="project" value="UniProtKB-KW"/>
</dbReference>
<dbReference type="PANTHER" id="PTHR13437">
    <property type="entry name" value="NUCLEOPORIN P58/P45 NUCLEOPORIN-LIKE PROTEIN 1"/>
    <property type="match status" value="1"/>
</dbReference>
<comment type="subcellular location">
    <subcellularLocation>
        <location evidence="1">Nucleus</location>
        <location evidence="1">Nuclear pore complex</location>
    </subcellularLocation>
</comment>
<evidence type="ECO:0000313" key="10">
    <source>
        <dbReference type="Proteomes" id="UP000266841"/>
    </source>
</evidence>
<evidence type="ECO:0000256" key="5">
    <source>
        <dbReference type="ARBA" id="ARBA00023010"/>
    </source>
</evidence>
<keyword evidence="6" id="KW-0906">Nuclear pore complex</keyword>
<keyword evidence="10" id="KW-1185">Reference proteome</keyword>
<sequence>MFLQKPYITNNLTRVQPRQLEEAFSALLAMRRAFSGAQRLVRNKKILRTQNNDIPHMNKYCSYHLRPAPSAFGAAPGTYKNAEFSWSLSESLTLLQPAAPAFGSAPQQAQQSPVFSGNTPYSQLPDNAKRAIDQIYQLMMQHRRTLASVKTMAPALLADQSSTCDSMNEKVSPADAAAGSPKRTTPQTDETLSQQMVGLNSQIQTLLQSAESNMTEAHQLKSRAGEATAQAKLHGAWPVENVAARRGVALSSIREALNDPSGEPSAGSNSNGKPASSVNVSGMTNLDAIALQQIMDIRASHVDRVEAMPSPYYYEVLHNFEQRVIAVQRDVDAVRSRLAIAEEAERVQAAISGGRMMGNDASLLLSGGNANTMMMLYQNNGHQVPLPQKLASLARSHSDAFIQISAQAARAHEGLAEVKLRYQRLCQQRQGYYDDPFLKADVEEISREREMQHRIREEQIATAPPPEPKPAQAAPSTGLFGAKSPAPATGGGLFGAPAPSGGGLFGSTPTSKSLFSSSCQIPLHLSQLLTCVPDEGGGLFGSTTSAPAGGGLFGSTTPAPAAAPAAGGGLFGSKAPGNNTSMRVFVIPLHVYLTFQFLAAPAAGGGLFGSTTPGNHSWTCCCPVARLFLRFSIPAAPAAGGGLFGSTTPAAPAAGGGLFGSTTPGTSKDSSASAMHASPSDIVFLAAPAAGFGGKTSITHII</sequence>
<dbReference type="InterPro" id="IPR024882">
    <property type="entry name" value="NUP58/p45/49"/>
</dbReference>
<evidence type="ECO:0000256" key="7">
    <source>
        <dbReference type="ARBA" id="ARBA00023242"/>
    </source>
</evidence>
<evidence type="ECO:0000256" key="6">
    <source>
        <dbReference type="ARBA" id="ARBA00023132"/>
    </source>
</evidence>
<evidence type="ECO:0000256" key="4">
    <source>
        <dbReference type="ARBA" id="ARBA00022927"/>
    </source>
</evidence>
<evidence type="ECO:0000313" key="9">
    <source>
        <dbReference type="EMBL" id="EJK74349.1"/>
    </source>
</evidence>
<keyword evidence="3" id="KW-0509">mRNA transport</keyword>
<feature type="compositionally biased region" description="Polar residues" evidence="8">
    <location>
        <begin position="662"/>
        <end position="673"/>
    </location>
</feature>
<feature type="region of interest" description="Disordered" evidence="8">
    <location>
        <begin position="257"/>
        <end position="279"/>
    </location>
</feature>
<dbReference type="OrthoDB" id="47966at2759"/>
<dbReference type="GO" id="GO:0005643">
    <property type="term" value="C:nuclear pore"/>
    <property type="evidence" value="ECO:0007669"/>
    <property type="project" value="UniProtKB-SubCell"/>
</dbReference>
<evidence type="ECO:0000256" key="1">
    <source>
        <dbReference type="ARBA" id="ARBA00004567"/>
    </source>
</evidence>
<keyword evidence="5" id="KW-0811">Translocation</keyword>
<dbReference type="OMA" id="MMQHRRT"/>
<dbReference type="Gene3D" id="6.10.140.1350">
    <property type="match status" value="1"/>
</dbReference>
<feature type="region of interest" description="Disordered" evidence="8">
    <location>
        <begin position="164"/>
        <end position="190"/>
    </location>
</feature>
<gene>
    <name evidence="9" type="ORF">THAOC_03978</name>
</gene>
<dbReference type="GO" id="GO:0017056">
    <property type="term" value="F:structural constituent of nuclear pore"/>
    <property type="evidence" value="ECO:0007669"/>
    <property type="project" value="InterPro"/>
</dbReference>
<reference evidence="9 10" key="1">
    <citation type="journal article" date="2012" name="Genome Biol.">
        <title>Genome and low-iron response of an oceanic diatom adapted to chronic iron limitation.</title>
        <authorList>
            <person name="Lommer M."/>
            <person name="Specht M."/>
            <person name="Roy A.S."/>
            <person name="Kraemer L."/>
            <person name="Andreson R."/>
            <person name="Gutowska M.A."/>
            <person name="Wolf J."/>
            <person name="Bergner S.V."/>
            <person name="Schilhabel M.B."/>
            <person name="Klostermeier U.C."/>
            <person name="Beiko R.G."/>
            <person name="Rosenstiel P."/>
            <person name="Hippler M."/>
            <person name="Laroche J."/>
        </authorList>
    </citation>
    <scope>NUCLEOTIDE SEQUENCE [LARGE SCALE GENOMIC DNA]</scope>
    <source>
        <strain evidence="9 10">CCMP1005</strain>
    </source>
</reference>
<organism evidence="9 10">
    <name type="scientific">Thalassiosira oceanica</name>
    <name type="common">Marine diatom</name>
    <dbReference type="NCBI Taxonomy" id="159749"/>
    <lineage>
        <taxon>Eukaryota</taxon>
        <taxon>Sar</taxon>
        <taxon>Stramenopiles</taxon>
        <taxon>Ochrophyta</taxon>
        <taxon>Bacillariophyta</taxon>
        <taxon>Coscinodiscophyceae</taxon>
        <taxon>Thalassiosirophycidae</taxon>
        <taxon>Thalassiosirales</taxon>
        <taxon>Thalassiosiraceae</taxon>
        <taxon>Thalassiosira</taxon>
    </lineage>
</organism>
<feature type="region of interest" description="Disordered" evidence="8">
    <location>
        <begin position="459"/>
        <end position="484"/>
    </location>
</feature>
<evidence type="ECO:0000256" key="3">
    <source>
        <dbReference type="ARBA" id="ARBA00022816"/>
    </source>
</evidence>
<feature type="compositionally biased region" description="Polar residues" evidence="8">
    <location>
        <begin position="266"/>
        <end position="279"/>
    </location>
</feature>
<dbReference type="InterPro" id="IPR025574">
    <property type="entry name" value="Nucleoporin_FG_rpt"/>
</dbReference>
<dbReference type="Proteomes" id="UP000266841">
    <property type="component" value="Unassembled WGS sequence"/>
</dbReference>
<dbReference type="eggNOG" id="KOG0845">
    <property type="taxonomic scope" value="Eukaryota"/>
</dbReference>
<keyword evidence="4" id="KW-0653">Protein transport</keyword>
<evidence type="ECO:0000256" key="2">
    <source>
        <dbReference type="ARBA" id="ARBA00022448"/>
    </source>
</evidence>
<keyword evidence="7" id="KW-0539">Nucleus</keyword>
<name>K0TB43_THAOC</name>